<sequence>MTESDALPPLPADGRVLDARLHLLDRLLVDVDGLPVTTVDDLELDGVEAGREIPAGSAPPRVEAILSGNALPTRIFGGRPPDSRLDRIDWTDVDRIDVAVHLNVRGEDLDHLWVERWTRDRLIGRIPGGRRAAE</sequence>
<gene>
    <name evidence="1" type="ORF">F8M49_02095</name>
</gene>
<protein>
    <submittedName>
        <fullName evidence="1">Uncharacterized protein</fullName>
    </submittedName>
</protein>
<name>A0ABU3WKI5_9NOCA</name>
<keyword evidence="2" id="KW-1185">Reference proteome</keyword>
<dbReference type="Proteomes" id="UP001275440">
    <property type="component" value="Unassembled WGS sequence"/>
</dbReference>
<dbReference type="EMBL" id="WBMO01000001">
    <property type="protein sequence ID" value="MDV2474504.1"/>
    <property type="molecule type" value="Genomic_DNA"/>
</dbReference>
<dbReference type="RefSeq" id="WP_072811276.1">
    <property type="nucleotide sequence ID" value="NZ_JAHWLX010000001.1"/>
</dbReference>
<evidence type="ECO:0000313" key="1">
    <source>
        <dbReference type="EMBL" id="MDV2474504.1"/>
    </source>
</evidence>
<reference evidence="1 2" key="1">
    <citation type="submission" date="2019-10" db="EMBL/GenBank/DDBJ databases">
        <title>Draft Genome Assembly of Rhodococcus zopfii DSM44189.</title>
        <authorList>
            <person name="Sutton J.M."/>
            <person name="Akob D.M."/>
            <person name="Bushman T.J."/>
        </authorList>
    </citation>
    <scope>NUCLEOTIDE SEQUENCE [LARGE SCALE GENOMIC DNA]</scope>
    <source>
        <strain evidence="1 2">DSM 44189</strain>
    </source>
</reference>
<evidence type="ECO:0000313" key="2">
    <source>
        <dbReference type="Proteomes" id="UP001275440"/>
    </source>
</evidence>
<proteinExistence type="predicted"/>
<accession>A0ABU3WKI5</accession>
<comment type="caution">
    <text evidence="1">The sequence shown here is derived from an EMBL/GenBank/DDBJ whole genome shotgun (WGS) entry which is preliminary data.</text>
</comment>
<organism evidence="1 2">
    <name type="scientific">Rhodococcus zopfii</name>
    <dbReference type="NCBI Taxonomy" id="43772"/>
    <lineage>
        <taxon>Bacteria</taxon>
        <taxon>Bacillati</taxon>
        <taxon>Actinomycetota</taxon>
        <taxon>Actinomycetes</taxon>
        <taxon>Mycobacteriales</taxon>
        <taxon>Nocardiaceae</taxon>
        <taxon>Rhodococcus</taxon>
    </lineage>
</organism>